<dbReference type="Pfam" id="PF02311">
    <property type="entry name" value="AraC_binding"/>
    <property type="match status" value="1"/>
</dbReference>
<dbReference type="SUPFAM" id="SSF46689">
    <property type="entry name" value="Homeodomain-like"/>
    <property type="match status" value="1"/>
</dbReference>
<dbReference type="EMBL" id="QGDO01000004">
    <property type="protein sequence ID" value="PWJ41040.1"/>
    <property type="molecule type" value="Genomic_DNA"/>
</dbReference>
<dbReference type="Proteomes" id="UP000245535">
    <property type="component" value="Unassembled WGS sequence"/>
</dbReference>
<sequence length="289" mass="34075">MKKEIPIYSIDQFSSHLSEGKPYQVEVFDANRHFEVQYPHRHDFFEVLFLTHGSGLHIIDNNEYEVKPPCIFFLSPGQAHKVELSKDIAGYIFLFTEEFYLLHKQNKNKLLELPFFFSVNRKNDPLYIKEKADLDFLVNLFERGCQLMSYPTDQFEIMNSLLDLVLNYCHQLYPQEVQSDGKGKGHLLVKRFRQLIEEKYQENPSIQQYADLLNVSPNHLTQVVKSVTGKTSNDLLKDRNVLEIKRLLLHTDMTATEIADHLNYNDQSYLTKFFKKTTGYTPLEYRRKH</sequence>
<reference evidence="5 6" key="1">
    <citation type="submission" date="2018-03" db="EMBL/GenBank/DDBJ databases">
        <title>Genomic Encyclopedia of Archaeal and Bacterial Type Strains, Phase II (KMG-II): from individual species to whole genera.</title>
        <authorList>
            <person name="Goeker M."/>
        </authorList>
    </citation>
    <scope>NUCLEOTIDE SEQUENCE [LARGE SCALE GENOMIC DNA]</scope>
    <source>
        <strain evidence="5 6">DSM 28229</strain>
    </source>
</reference>
<organism evidence="5 6">
    <name type="scientific">Sediminitomix flava</name>
    <dbReference type="NCBI Taxonomy" id="379075"/>
    <lineage>
        <taxon>Bacteria</taxon>
        <taxon>Pseudomonadati</taxon>
        <taxon>Bacteroidota</taxon>
        <taxon>Cytophagia</taxon>
        <taxon>Cytophagales</taxon>
        <taxon>Flammeovirgaceae</taxon>
        <taxon>Sediminitomix</taxon>
    </lineage>
</organism>
<dbReference type="SMART" id="SM00342">
    <property type="entry name" value="HTH_ARAC"/>
    <property type="match status" value="1"/>
</dbReference>
<dbReference type="InterPro" id="IPR014710">
    <property type="entry name" value="RmlC-like_jellyroll"/>
</dbReference>
<accession>A0A315ZAD0</accession>
<evidence type="ECO:0000313" key="6">
    <source>
        <dbReference type="Proteomes" id="UP000245535"/>
    </source>
</evidence>
<keyword evidence="2" id="KW-0238">DNA-binding</keyword>
<dbReference type="PROSITE" id="PS01124">
    <property type="entry name" value="HTH_ARAC_FAMILY_2"/>
    <property type="match status" value="1"/>
</dbReference>
<evidence type="ECO:0000313" key="5">
    <source>
        <dbReference type="EMBL" id="PWJ41040.1"/>
    </source>
</evidence>
<feature type="domain" description="HTH araC/xylS-type" evidence="4">
    <location>
        <begin position="190"/>
        <end position="288"/>
    </location>
</feature>
<keyword evidence="6" id="KW-1185">Reference proteome</keyword>
<dbReference type="InterPro" id="IPR037923">
    <property type="entry name" value="HTH-like"/>
</dbReference>
<dbReference type="GO" id="GO:0043565">
    <property type="term" value="F:sequence-specific DNA binding"/>
    <property type="evidence" value="ECO:0007669"/>
    <property type="project" value="InterPro"/>
</dbReference>
<protein>
    <submittedName>
        <fullName evidence="5">AraC family transcriptional regulator</fullName>
    </submittedName>
</protein>
<dbReference type="InterPro" id="IPR009057">
    <property type="entry name" value="Homeodomain-like_sf"/>
</dbReference>
<dbReference type="GO" id="GO:0003700">
    <property type="term" value="F:DNA-binding transcription factor activity"/>
    <property type="evidence" value="ECO:0007669"/>
    <property type="project" value="InterPro"/>
</dbReference>
<dbReference type="PANTHER" id="PTHR43280:SF32">
    <property type="entry name" value="TRANSCRIPTIONAL REGULATORY PROTEIN"/>
    <property type="match status" value="1"/>
</dbReference>
<evidence type="ECO:0000256" key="3">
    <source>
        <dbReference type="ARBA" id="ARBA00023163"/>
    </source>
</evidence>
<evidence type="ECO:0000256" key="2">
    <source>
        <dbReference type="ARBA" id="ARBA00023125"/>
    </source>
</evidence>
<dbReference type="RefSeq" id="WP_109620031.1">
    <property type="nucleotide sequence ID" value="NZ_QGDO01000004.1"/>
</dbReference>
<keyword evidence="3" id="KW-0804">Transcription</keyword>
<name>A0A315ZAD0_SEDFL</name>
<dbReference type="OrthoDB" id="9793451at2"/>
<dbReference type="Gene3D" id="1.10.10.60">
    <property type="entry name" value="Homeodomain-like"/>
    <property type="match status" value="2"/>
</dbReference>
<dbReference type="InterPro" id="IPR003313">
    <property type="entry name" value="AraC-bd"/>
</dbReference>
<dbReference type="PANTHER" id="PTHR43280">
    <property type="entry name" value="ARAC-FAMILY TRANSCRIPTIONAL REGULATOR"/>
    <property type="match status" value="1"/>
</dbReference>
<evidence type="ECO:0000256" key="1">
    <source>
        <dbReference type="ARBA" id="ARBA00023015"/>
    </source>
</evidence>
<keyword evidence="1" id="KW-0805">Transcription regulation</keyword>
<dbReference type="Gene3D" id="2.60.120.10">
    <property type="entry name" value="Jelly Rolls"/>
    <property type="match status" value="1"/>
</dbReference>
<evidence type="ECO:0000259" key="4">
    <source>
        <dbReference type="PROSITE" id="PS01124"/>
    </source>
</evidence>
<gene>
    <name evidence="5" type="ORF">BC781_104315</name>
</gene>
<dbReference type="InterPro" id="IPR018060">
    <property type="entry name" value="HTH_AraC"/>
</dbReference>
<comment type="caution">
    <text evidence="5">The sequence shown here is derived from an EMBL/GenBank/DDBJ whole genome shotgun (WGS) entry which is preliminary data.</text>
</comment>
<dbReference type="SUPFAM" id="SSF51215">
    <property type="entry name" value="Regulatory protein AraC"/>
    <property type="match status" value="1"/>
</dbReference>
<proteinExistence type="predicted"/>
<dbReference type="Pfam" id="PF12833">
    <property type="entry name" value="HTH_18"/>
    <property type="match status" value="1"/>
</dbReference>
<dbReference type="AlphaFoldDB" id="A0A315ZAD0"/>